<comment type="caution">
    <text evidence="6">The sequence shown here is derived from an EMBL/GenBank/DDBJ whole genome shotgun (WGS) entry which is preliminary data.</text>
</comment>
<protein>
    <submittedName>
        <fullName evidence="6">DUF11 domain-containing protein</fullName>
    </submittedName>
</protein>
<dbReference type="InterPro" id="IPR051172">
    <property type="entry name" value="Chlamydia_OmcB"/>
</dbReference>
<dbReference type="NCBIfam" id="TIGR01451">
    <property type="entry name" value="B_ant_repeat"/>
    <property type="match status" value="2"/>
</dbReference>
<proteinExistence type="predicted"/>
<dbReference type="Gene3D" id="2.60.40.10">
    <property type="entry name" value="Immunoglobulins"/>
    <property type="match status" value="2"/>
</dbReference>
<dbReference type="SUPFAM" id="SSF52266">
    <property type="entry name" value="SGNH hydrolase"/>
    <property type="match status" value="1"/>
</dbReference>
<evidence type="ECO:0000259" key="5">
    <source>
        <dbReference type="Pfam" id="PF03629"/>
    </source>
</evidence>
<feature type="compositionally biased region" description="Polar residues" evidence="2">
    <location>
        <begin position="764"/>
        <end position="781"/>
    </location>
</feature>
<dbReference type="InterPro" id="IPR013783">
    <property type="entry name" value="Ig-like_fold"/>
</dbReference>
<reference evidence="6 7" key="1">
    <citation type="submission" date="2019-01" db="EMBL/GenBank/DDBJ databases">
        <title>Spirosoma flava sp. nov., a propanil-degrading bacterium isolated from herbicide-contaminated soil.</title>
        <authorList>
            <person name="Zhang L."/>
            <person name="Jiang J.-D."/>
        </authorList>
    </citation>
    <scope>NUCLEOTIDE SEQUENCE [LARGE SCALE GENOMIC DNA]</scope>
    <source>
        <strain evidence="6 7">TY50</strain>
    </source>
</reference>
<sequence length="794" mass="84290">MCSRLLWLLLLLSSPVLSIAQLQINHPMARLVIQRGNDGNGRLYVSGQVRGQADRIEARLTPVVAGQGTETAWQPVQTNPVNGVFLGYITGTGGWYTLSVRAIVSNTVSSEATVQPVGIGEVFVTAGQSNSRGLGIGDNDLGTATDRVNAIDSINHYYPPSPQPLLSSGDPMPVPVYKALTAGRRIFPMAESSWGWGELGDYIVNRYNVPVAFYVAGWDGSTIDNWDKTARGIPTCNAYFCNENWQNLQPYTNLKNVLQYYASMAGIRAVLWHQGEAEGDVARDQIPQYASILRSVIEKARQDYGSRSMAWVVARASYNGQVTTPAVVSQQEAVIATPGFNVFQGPLNDTIQNRNGGDTDVHFANALRPSVHPQYYLNPNSIPVNMGLSRFARNWNNSLSSSFFQTAQPITPEVFAATGTLAEYVLPADSLRVTFVTSGTFGSGNQWQVQLLDSLGRYKATLGSGSASPVRVKLPADYQSGRYRVRVVSSAPVMPAVPSNLFRITSQIPAADLSLSASVDQRTPGLNEPVTLSLTVRNQGPAAATDILVRDRLPDNLAVVSVPSSMTSSGSVVSGTIDRLEAGTQGTFTFTVKPTATGFYRNSAEIAQVTQLDPDSQPNSGTGDGQDDATGLDFRTAQTGAGVFVSPNPNQVPLPAVQSNQPTPDPARADLSLRVAVSNRTPRLNEVISFSITLTNTGGLTATGVNLTAYLPANLSFVPGDDLAPGGGGLSGGISSLAAGASHVFRFSARAVSAGRGVCTAQLTASGQADPDSTPNNGTTNGEDDTAQVDIRVQ</sequence>
<feature type="region of interest" description="Disordered" evidence="2">
    <location>
        <begin position="611"/>
        <end position="632"/>
    </location>
</feature>
<organism evidence="6 7">
    <name type="scientific">Spirosoma sordidisoli</name>
    <dbReference type="NCBI Taxonomy" id="2502893"/>
    <lineage>
        <taxon>Bacteria</taxon>
        <taxon>Pseudomonadati</taxon>
        <taxon>Bacteroidota</taxon>
        <taxon>Cytophagia</taxon>
        <taxon>Cytophagales</taxon>
        <taxon>Cytophagaceae</taxon>
        <taxon>Spirosoma</taxon>
    </lineage>
</organism>
<dbReference type="InterPro" id="IPR005181">
    <property type="entry name" value="SASA"/>
</dbReference>
<evidence type="ECO:0000256" key="2">
    <source>
        <dbReference type="SAM" id="MobiDB-lite"/>
    </source>
</evidence>
<gene>
    <name evidence="6" type="ORF">EQG79_23165</name>
</gene>
<dbReference type="GO" id="GO:0016788">
    <property type="term" value="F:hydrolase activity, acting on ester bonds"/>
    <property type="evidence" value="ECO:0007669"/>
    <property type="project" value="UniProtKB-ARBA"/>
</dbReference>
<feature type="chain" id="PRO_5020712303" evidence="3">
    <location>
        <begin position="21"/>
        <end position="794"/>
    </location>
</feature>
<evidence type="ECO:0000256" key="1">
    <source>
        <dbReference type="ARBA" id="ARBA00022801"/>
    </source>
</evidence>
<feature type="domain" description="DUF11" evidence="4">
    <location>
        <begin position="670"/>
        <end position="779"/>
    </location>
</feature>
<accession>A0A4Q2UJ67</accession>
<evidence type="ECO:0000256" key="3">
    <source>
        <dbReference type="SAM" id="SignalP"/>
    </source>
</evidence>
<dbReference type="InterPro" id="IPR047589">
    <property type="entry name" value="DUF11_rpt"/>
</dbReference>
<feature type="compositionally biased region" description="Polar residues" evidence="2">
    <location>
        <begin position="611"/>
        <end position="621"/>
    </location>
</feature>
<dbReference type="Proteomes" id="UP000290407">
    <property type="component" value="Unassembled WGS sequence"/>
</dbReference>
<feature type="domain" description="DUF11" evidence="4">
    <location>
        <begin position="512"/>
        <end position="622"/>
    </location>
</feature>
<dbReference type="PANTHER" id="PTHR34819:SF3">
    <property type="entry name" value="CELL SURFACE PROTEIN"/>
    <property type="match status" value="1"/>
</dbReference>
<dbReference type="PANTHER" id="PTHR34819">
    <property type="entry name" value="LARGE CYSTEINE-RICH PERIPLASMIC PROTEIN OMCB"/>
    <property type="match status" value="1"/>
</dbReference>
<keyword evidence="7" id="KW-1185">Reference proteome</keyword>
<feature type="signal peptide" evidence="3">
    <location>
        <begin position="1"/>
        <end position="20"/>
    </location>
</feature>
<feature type="domain" description="Sialate O-acetylesterase" evidence="5">
    <location>
        <begin position="220"/>
        <end position="332"/>
    </location>
</feature>
<evidence type="ECO:0000313" key="7">
    <source>
        <dbReference type="Proteomes" id="UP000290407"/>
    </source>
</evidence>
<dbReference type="Gene3D" id="3.40.50.1110">
    <property type="entry name" value="SGNH hydrolase"/>
    <property type="match status" value="1"/>
</dbReference>
<evidence type="ECO:0000259" key="4">
    <source>
        <dbReference type="Pfam" id="PF01345"/>
    </source>
</evidence>
<dbReference type="Pfam" id="PF01345">
    <property type="entry name" value="DUF11"/>
    <property type="match status" value="2"/>
</dbReference>
<dbReference type="RefSeq" id="WP_129604601.1">
    <property type="nucleotide sequence ID" value="NZ_SBLB01000007.1"/>
</dbReference>
<dbReference type="Pfam" id="PF03629">
    <property type="entry name" value="SASA"/>
    <property type="match status" value="1"/>
</dbReference>
<name>A0A4Q2UJ67_9BACT</name>
<dbReference type="EMBL" id="SBLB01000007">
    <property type="protein sequence ID" value="RYC67611.1"/>
    <property type="molecule type" value="Genomic_DNA"/>
</dbReference>
<evidence type="ECO:0000313" key="6">
    <source>
        <dbReference type="EMBL" id="RYC67611.1"/>
    </source>
</evidence>
<dbReference type="InterPro" id="IPR001434">
    <property type="entry name" value="OmcB-like_DUF11"/>
</dbReference>
<keyword evidence="3" id="KW-0732">Signal</keyword>
<feature type="region of interest" description="Disordered" evidence="2">
    <location>
        <begin position="764"/>
        <end position="794"/>
    </location>
</feature>
<dbReference type="InterPro" id="IPR036514">
    <property type="entry name" value="SGNH_hydro_sf"/>
</dbReference>
<keyword evidence="1" id="KW-0378">Hydrolase</keyword>
<dbReference type="AlphaFoldDB" id="A0A4Q2UJ67"/>